<dbReference type="Proteomes" id="UP000077266">
    <property type="component" value="Unassembled WGS sequence"/>
</dbReference>
<gene>
    <name evidence="2" type="ORF">EXIGLDRAFT_323202</name>
</gene>
<name>A0A165ZJP9_EXIGL</name>
<feature type="compositionally biased region" description="Polar residues" evidence="1">
    <location>
        <begin position="172"/>
        <end position="190"/>
    </location>
</feature>
<sequence>MGHTLRIIHAKLEDADRGMFRVLLDGSDVDADEGTFSAWSPNPQPIQMLYSASVAPGMHTLNITNLDGTILSLDYFMYVSPLLPHTADGVAQVHSLTRHRIDRCSRRLHVCQPGPYSSTRRDPFRSASIIGGHSSGRHSPCRHHVVLSDPPSTEPQVGSRRHIVRVGRHRSTSCTHKQQSASSFSQLTGSTATSVHRTDAANGPWSGVPQSEARLSSAYGIDV</sequence>
<dbReference type="InParanoid" id="A0A165ZJP9"/>
<protein>
    <submittedName>
        <fullName evidence="2">Uncharacterized protein</fullName>
    </submittedName>
</protein>
<feature type="region of interest" description="Disordered" evidence="1">
    <location>
        <begin position="170"/>
        <end position="190"/>
    </location>
</feature>
<organism evidence="2 3">
    <name type="scientific">Exidia glandulosa HHB12029</name>
    <dbReference type="NCBI Taxonomy" id="1314781"/>
    <lineage>
        <taxon>Eukaryota</taxon>
        <taxon>Fungi</taxon>
        <taxon>Dikarya</taxon>
        <taxon>Basidiomycota</taxon>
        <taxon>Agaricomycotina</taxon>
        <taxon>Agaricomycetes</taxon>
        <taxon>Auriculariales</taxon>
        <taxon>Exidiaceae</taxon>
        <taxon>Exidia</taxon>
    </lineage>
</organism>
<evidence type="ECO:0000313" key="3">
    <source>
        <dbReference type="Proteomes" id="UP000077266"/>
    </source>
</evidence>
<dbReference type="AlphaFoldDB" id="A0A165ZJP9"/>
<evidence type="ECO:0000256" key="1">
    <source>
        <dbReference type="SAM" id="MobiDB-lite"/>
    </source>
</evidence>
<proteinExistence type="predicted"/>
<accession>A0A165ZJP9</accession>
<keyword evidence="3" id="KW-1185">Reference proteome</keyword>
<reference evidence="2 3" key="1">
    <citation type="journal article" date="2016" name="Mol. Biol. Evol.">
        <title>Comparative Genomics of Early-Diverging Mushroom-Forming Fungi Provides Insights into the Origins of Lignocellulose Decay Capabilities.</title>
        <authorList>
            <person name="Nagy L.G."/>
            <person name="Riley R."/>
            <person name="Tritt A."/>
            <person name="Adam C."/>
            <person name="Daum C."/>
            <person name="Floudas D."/>
            <person name="Sun H."/>
            <person name="Yadav J.S."/>
            <person name="Pangilinan J."/>
            <person name="Larsson K.H."/>
            <person name="Matsuura K."/>
            <person name="Barry K."/>
            <person name="Labutti K."/>
            <person name="Kuo R."/>
            <person name="Ohm R.A."/>
            <person name="Bhattacharya S.S."/>
            <person name="Shirouzu T."/>
            <person name="Yoshinaga Y."/>
            <person name="Martin F.M."/>
            <person name="Grigoriev I.V."/>
            <person name="Hibbett D.S."/>
        </authorList>
    </citation>
    <scope>NUCLEOTIDE SEQUENCE [LARGE SCALE GENOMIC DNA]</scope>
    <source>
        <strain evidence="2 3">HHB12029</strain>
    </source>
</reference>
<dbReference type="EMBL" id="KV426281">
    <property type="protein sequence ID" value="KZV83269.1"/>
    <property type="molecule type" value="Genomic_DNA"/>
</dbReference>
<evidence type="ECO:0000313" key="2">
    <source>
        <dbReference type="EMBL" id="KZV83269.1"/>
    </source>
</evidence>